<proteinExistence type="predicted"/>
<name>A0A656GQ83_PSEA0</name>
<gene>
    <name evidence="1" type="ORF">PSYMO_40220</name>
</gene>
<protein>
    <submittedName>
        <fullName evidence="1">Uncharacterized protein</fullName>
    </submittedName>
</protein>
<dbReference type="EMBL" id="AEAG01003391">
    <property type="protein sequence ID" value="EGH27390.1"/>
    <property type="molecule type" value="Genomic_DNA"/>
</dbReference>
<reference evidence="1 2" key="1">
    <citation type="journal article" date="2011" name="PLoS Pathog.">
        <title>Dynamic evolution of pathogenicity revealed by sequencing and comparative genomics of 19 Pseudomonas syringae isolates.</title>
        <authorList>
            <person name="Baltrus D.A."/>
            <person name="Nishimura M.T."/>
            <person name="Romanchuk A."/>
            <person name="Chang J.H."/>
            <person name="Mukhtar M.S."/>
            <person name="Cherkis K."/>
            <person name="Roach J."/>
            <person name="Grant S.R."/>
            <person name="Jones C.D."/>
            <person name="Dangl J.L."/>
        </authorList>
    </citation>
    <scope>NUCLEOTIDE SEQUENCE [LARGE SCALE GENOMIC DNA]</scope>
    <source>
        <strain evidence="1 2">301020</strain>
    </source>
</reference>
<organism evidence="1 2">
    <name type="scientific">Pseudomonas amygdali pv. mori str. 301020</name>
    <dbReference type="NCBI Taxonomy" id="629261"/>
    <lineage>
        <taxon>Bacteria</taxon>
        <taxon>Pseudomonadati</taxon>
        <taxon>Pseudomonadota</taxon>
        <taxon>Gammaproteobacteria</taxon>
        <taxon>Pseudomonadales</taxon>
        <taxon>Pseudomonadaceae</taxon>
        <taxon>Pseudomonas</taxon>
        <taxon>Pseudomonas amygdali</taxon>
    </lineage>
</organism>
<evidence type="ECO:0000313" key="1">
    <source>
        <dbReference type="EMBL" id="EGH27390.1"/>
    </source>
</evidence>
<accession>A0A656GQ83</accession>
<dbReference type="AlphaFoldDB" id="A0A656GQ83"/>
<comment type="caution">
    <text evidence="1">The sequence shown here is derived from an EMBL/GenBank/DDBJ whole genome shotgun (WGS) entry which is preliminary data.</text>
</comment>
<dbReference type="Proteomes" id="UP000003465">
    <property type="component" value="Unassembled WGS sequence"/>
</dbReference>
<sequence>MTKKTALSYTERQRIEFLTSHLRSLSRPSTKVRYEDELAQILEGKELTRGDLALTAYYLGNNSQSADDIATAREFATAYRNSAE</sequence>
<evidence type="ECO:0000313" key="2">
    <source>
        <dbReference type="Proteomes" id="UP000003465"/>
    </source>
</evidence>